<dbReference type="Proteomes" id="UP000027466">
    <property type="component" value="Unassembled WGS sequence"/>
</dbReference>
<dbReference type="STRING" id="60547.GCA_000751215_01425"/>
<dbReference type="SUPFAM" id="SSF56300">
    <property type="entry name" value="Metallo-dependent phosphatases"/>
    <property type="match status" value="1"/>
</dbReference>
<dbReference type="InterPro" id="IPR029052">
    <property type="entry name" value="Metallo-depent_PP-like"/>
</dbReference>
<evidence type="ECO:0000313" key="2">
    <source>
        <dbReference type="Proteomes" id="UP000027466"/>
    </source>
</evidence>
<sequence length="515" mass="56922">MTSVSDCDVLVVAGGLGDIVSSVEALSKIGLPVVYVPGIDECRGREVTSVAAAGREAAAGTLVNVLERDEVVLDGVRFLGAPLWTSPEETHLDIADWFTKTATDLKPIGCADWWREASNSTGASAICAANEWAVPNFSGEDGHLDMHPAVATVENRRTLKWLADRLACKFHGPTVVVSYFEPQAVAAGDTDASLRPSRSRLLLRENQEAVDLWLYGHAREQQDVVIEGVRVLGGHTVPDFDIGDFMAGKLGEVAAKRARRGKVDVPPREPLQSPTVEIETGLLHPLSRTANRLLAQMKAVEKSVSTIVPHTMGRSATLRQCVRRTIHTEMQIFKRAGHEAWQIERELYPPNNNVEAALMHARTDYEPPEGYPSKEAKESGFDYYRMLDEMSKHIEWLSELPNRASERLRRWARGAYDILQELESRDIEARAVAPSPQALRLERLARRLEVKVKAKDFDFESIRAEARKALAFDGDWSFALYVTSTDSFEGFSGRLLSLAQVKGIVAAVNLTALSK</sequence>
<comment type="caution">
    <text evidence="1">The sequence shown here is derived from an EMBL/GenBank/DDBJ whole genome shotgun (WGS) entry which is preliminary data.</text>
</comment>
<gene>
    <name evidence="1" type="ORF">BG61_24040</name>
</gene>
<protein>
    <submittedName>
        <fullName evidence="1">Uncharacterized protein</fullName>
    </submittedName>
</protein>
<accession>A0A069PJ75</accession>
<dbReference type="AlphaFoldDB" id="A0A069PJ75"/>
<keyword evidence="2" id="KW-1185">Reference proteome</keyword>
<name>A0A069PJ75_9BURK</name>
<dbReference type="EMBL" id="JFHC01000038">
    <property type="protein sequence ID" value="KDR40625.1"/>
    <property type="molecule type" value="Genomic_DNA"/>
</dbReference>
<reference evidence="1 2" key="1">
    <citation type="submission" date="2014-03" db="EMBL/GenBank/DDBJ databases">
        <title>Draft Genome Sequences of Four Burkholderia Strains.</title>
        <authorList>
            <person name="Liu X.Y."/>
            <person name="Li C.X."/>
            <person name="Xu J.H."/>
        </authorList>
    </citation>
    <scope>NUCLEOTIDE SEQUENCE [LARGE SCALE GENOMIC DNA]</scope>
    <source>
        <strain evidence="1 2">DSM 50014</strain>
    </source>
</reference>
<organism evidence="1 2">
    <name type="scientific">Caballeronia glathei</name>
    <dbReference type="NCBI Taxonomy" id="60547"/>
    <lineage>
        <taxon>Bacteria</taxon>
        <taxon>Pseudomonadati</taxon>
        <taxon>Pseudomonadota</taxon>
        <taxon>Betaproteobacteria</taxon>
        <taxon>Burkholderiales</taxon>
        <taxon>Burkholderiaceae</taxon>
        <taxon>Caballeronia</taxon>
    </lineage>
</organism>
<proteinExistence type="predicted"/>
<evidence type="ECO:0000313" key="1">
    <source>
        <dbReference type="EMBL" id="KDR40625.1"/>
    </source>
</evidence>